<keyword evidence="1" id="KW-0812">Transmembrane</keyword>
<name>A0A0E9QG26_ANGAN</name>
<protein>
    <submittedName>
        <fullName evidence="2">Uncharacterized protein</fullName>
    </submittedName>
</protein>
<evidence type="ECO:0000313" key="2">
    <source>
        <dbReference type="EMBL" id="JAH15270.1"/>
    </source>
</evidence>
<keyword evidence="1" id="KW-0472">Membrane</keyword>
<reference evidence="2" key="1">
    <citation type="submission" date="2014-11" db="EMBL/GenBank/DDBJ databases">
        <authorList>
            <person name="Amaro Gonzalez C."/>
        </authorList>
    </citation>
    <scope>NUCLEOTIDE SEQUENCE</scope>
</reference>
<reference evidence="2" key="2">
    <citation type="journal article" date="2015" name="Fish Shellfish Immunol.">
        <title>Early steps in the European eel (Anguilla anguilla)-Vibrio vulnificus interaction in the gills: Role of the RtxA13 toxin.</title>
        <authorList>
            <person name="Callol A."/>
            <person name="Pajuelo D."/>
            <person name="Ebbesson L."/>
            <person name="Teles M."/>
            <person name="MacKenzie S."/>
            <person name="Amaro C."/>
        </authorList>
    </citation>
    <scope>NUCLEOTIDE SEQUENCE</scope>
</reference>
<feature type="transmembrane region" description="Helical" evidence="1">
    <location>
        <begin position="15"/>
        <end position="35"/>
    </location>
</feature>
<evidence type="ECO:0000256" key="1">
    <source>
        <dbReference type="SAM" id="Phobius"/>
    </source>
</evidence>
<keyword evidence="1" id="KW-1133">Transmembrane helix</keyword>
<accession>A0A0E9QG26</accession>
<proteinExistence type="predicted"/>
<dbReference type="AlphaFoldDB" id="A0A0E9QG26"/>
<sequence>MLILISLIAVRSKDVLNLVVLICIYIILPFSLTACL</sequence>
<dbReference type="EMBL" id="GBXM01093307">
    <property type="protein sequence ID" value="JAH15270.1"/>
    <property type="molecule type" value="Transcribed_RNA"/>
</dbReference>
<organism evidence="2">
    <name type="scientific">Anguilla anguilla</name>
    <name type="common">European freshwater eel</name>
    <name type="synonym">Muraena anguilla</name>
    <dbReference type="NCBI Taxonomy" id="7936"/>
    <lineage>
        <taxon>Eukaryota</taxon>
        <taxon>Metazoa</taxon>
        <taxon>Chordata</taxon>
        <taxon>Craniata</taxon>
        <taxon>Vertebrata</taxon>
        <taxon>Euteleostomi</taxon>
        <taxon>Actinopterygii</taxon>
        <taxon>Neopterygii</taxon>
        <taxon>Teleostei</taxon>
        <taxon>Anguilliformes</taxon>
        <taxon>Anguillidae</taxon>
        <taxon>Anguilla</taxon>
    </lineage>
</organism>